<feature type="domain" description="Protein kinase" evidence="7">
    <location>
        <begin position="26"/>
        <end position="291"/>
    </location>
</feature>
<dbReference type="InterPro" id="IPR011009">
    <property type="entry name" value="Kinase-like_dom_sf"/>
</dbReference>
<dbReference type="InterPro" id="IPR042095">
    <property type="entry name" value="SUMF_sf"/>
</dbReference>
<evidence type="ECO:0000256" key="6">
    <source>
        <dbReference type="SAM" id="MobiDB-lite"/>
    </source>
</evidence>
<keyword evidence="2 5" id="KW-0547">Nucleotide-binding</keyword>
<dbReference type="STRING" id="1121013.GCA_000426365_00060"/>
<proteinExistence type="predicted"/>
<dbReference type="RefSeq" id="WP_026815647.1">
    <property type="nucleotide sequence ID" value="NZ_AUFF01000001.1"/>
</dbReference>
<evidence type="ECO:0000256" key="1">
    <source>
        <dbReference type="ARBA" id="ARBA00022679"/>
    </source>
</evidence>
<evidence type="ECO:0000256" key="4">
    <source>
        <dbReference type="ARBA" id="ARBA00022840"/>
    </source>
</evidence>
<dbReference type="InterPro" id="IPR008271">
    <property type="entry name" value="Ser/Thr_kinase_AS"/>
</dbReference>
<dbReference type="OrthoDB" id="9801841at2"/>
<organism evidence="8 9">
    <name type="scientific">Arenimonas composti TR7-09 = DSM 18010</name>
    <dbReference type="NCBI Taxonomy" id="1121013"/>
    <lineage>
        <taxon>Bacteria</taxon>
        <taxon>Pseudomonadati</taxon>
        <taxon>Pseudomonadota</taxon>
        <taxon>Gammaproteobacteria</taxon>
        <taxon>Lysobacterales</taxon>
        <taxon>Lysobacteraceae</taxon>
        <taxon>Arenimonas</taxon>
    </lineage>
</organism>
<evidence type="ECO:0000256" key="5">
    <source>
        <dbReference type="PROSITE-ProRule" id="PRU10141"/>
    </source>
</evidence>
<feature type="compositionally biased region" description="Pro residues" evidence="6">
    <location>
        <begin position="346"/>
        <end position="379"/>
    </location>
</feature>
<keyword evidence="9" id="KW-1185">Reference proteome</keyword>
<keyword evidence="3" id="KW-0418">Kinase</keyword>
<dbReference type="SMART" id="SM00220">
    <property type="entry name" value="S_TKc"/>
    <property type="match status" value="1"/>
</dbReference>
<dbReference type="PANTHER" id="PTHR43289">
    <property type="entry name" value="MITOGEN-ACTIVATED PROTEIN KINASE KINASE KINASE 20-RELATED"/>
    <property type="match status" value="1"/>
</dbReference>
<dbReference type="InterPro" id="IPR000719">
    <property type="entry name" value="Prot_kinase_dom"/>
</dbReference>
<dbReference type="Gene3D" id="3.30.200.20">
    <property type="entry name" value="Phosphorylase Kinase, domain 1"/>
    <property type="match status" value="1"/>
</dbReference>
<dbReference type="PANTHER" id="PTHR43289:SF6">
    <property type="entry name" value="SERINE_THREONINE-PROTEIN KINASE NEKL-3"/>
    <property type="match status" value="1"/>
</dbReference>
<feature type="region of interest" description="Disordered" evidence="6">
    <location>
        <begin position="331"/>
        <end position="396"/>
    </location>
</feature>
<dbReference type="Gene3D" id="3.90.1580.10">
    <property type="entry name" value="paralog of FGE (formylglycine-generating enzyme)"/>
    <property type="match status" value="1"/>
</dbReference>
<dbReference type="InterPro" id="IPR005532">
    <property type="entry name" value="SUMF_dom"/>
</dbReference>
<protein>
    <recommendedName>
        <fullName evidence="7">Protein kinase domain-containing protein</fullName>
    </recommendedName>
</protein>
<dbReference type="Gene3D" id="1.10.510.10">
    <property type="entry name" value="Transferase(Phosphotransferase) domain 1"/>
    <property type="match status" value="1"/>
</dbReference>
<dbReference type="CDD" id="cd14014">
    <property type="entry name" value="STKc_PknB_like"/>
    <property type="match status" value="1"/>
</dbReference>
<dbReference type="GO" id="GO:0004674">
    <property type="term" value="F:protein serine/threonine kinase activity"/>
    <property type="evidence" value="ECO:0007669"/>
    <property type="project" value="TreeGrafter"/>
</dbReference>
<dbReference type="InterPro" id="IPR017441">
    <property type="entry name" value="Protein_kinase_ATP_BS"/>
</dbReference>
<evidence type="ECO:0000256" key="2">
    <source>
        <dbReference type="ARBA" id="ARBA00022741"/>
    </source>
</evidence>
<dbReference type="AlphaFoldDB" id="A0A091BAG2"/>
<dbReference type="PROSITE" id="PS00107">
    <property type="entry name" value="PROTEIN_KINASE_ATP"/>
    <property type="match status" value="1"/>
</dbReference>
<dbReference type="GO" id="GO:0005524">
    <property type="term" value="F:ATP binding"/>
    <property type="evidence" value="ECO:0007669"/>
    <property type="project" value="UniProtKB-UniRule"/>
</dbReference>
<comment type="caution">
    <text evidence="8">The sequence shown here is derived from an EMBL/GenBank/DDBJ whole genome shotgun (WGS) entry which is preliminary data.</text>
</comment>
<dbReference type="Pfam" id="PF00069">
    <property type="entry name" value="Pkinase"/>
    <property type="match status" value="1"/>
</dbReference>
<dbReference type="SUPFAM" id="SSF56112">
    <property type="entry name" value="Protein kinase-like (PK-like)"/>
    <property type="match status" value="1"/>
</dbReference>
<evidence type="ECO:0000313" key="9">
    <source>
        <dbReference type="Proteomes" id="UP000029391"/>
    </source>
</evidence>
<dbReference type="PROSITE" id="PS50011">
    <property type="entry name" value="PROTEIN_KINASE_DOM"/>
    <property type="match status" value="1"/>
</dbReference>
<accession>A0A091BAG2</accession>
<feature type="binding site" evidence="5">
    <location>
        <position position="55"/>
    </location>
    <ligand>
        <name>ATP</name>
        <dbReference type="ChEBI" id="CHEBI:30616"/>
    </ligand>
</feature>
<name>A0A091BAG2_9GAMM</name>
<evidence type="ECO:0000259" key="7">
    <source>
        <dbReference type="PROSITE" id="PS50011"/>
    </source>
</evidence>
<dbReference type="eggNOG" id="COG0515">
    <property type="taxonomic scope" value="Bacteria"/>
</dbReference>
<keyword evidence="1" id="KW-0808">Transferase</keyword>
<evidence type="ECO:0000256" key="3">
    <source>
        <dbReference type="ARBA" id="ARBA00022777"/>
    </source>
</evidence>
<evidence type="ECO:0000313" key="8">
    <source>
        <dbReference type="EMBL" id="KFN49663.1"/>
    </source>
</evidence>
<gene>
    <name evidence="8" type="ORF">P873_09860</name>
</gene>
<dbReference type="Pfam" id="PF03781">
    <property type="entry name" value="FGE-sulfatase"/>
    <property type="match status" value="1"/>
</dbReference>
<dbReference type="InterPro" id="IPR016187">
    <property type="entry name" value="CTDL_fold"/>
</dbReference>
<dbReference type="Proteomes" id="UP000029391">
    <property type="component" value="Unassembled WGS sequence"/>
</dbReference>
<sequence length="822" mass="87771">MQQEEELSPEELSALLSSFMPEIPGYRVLRRIGKGGMSQVYLGVQESLDRQVAVKVMSPEALTDEISKQRFEHEARTIAKLEHPCIVGIHEVGRTRQGLLYYVLPYLAKGHLGQRDFTHDESRVVEVLRSLLSALEYAHARGIVHRDVKAENVLFDNADRPLLTDFGIALSKRDTTRITTAGLAVGSGGYMAPEQARGEVVDGRADLYSVGVLAYELLMGKLPYQAADPLALALMHAQDPVPRLPPEKRHWQPFIDRAMAKSPDNRYRNAQQMLGALNQIAEAGPPAEPVVDLGKAQGWLRARWKPAVSILSGLAIAAMVLVWWAGREHGPDFLDPGRDGSAARPSTPPPRPAPPPEAAPPPEPAPLPPAPAAEEPPPVAVDAATGEPVPLPLAADAPAPALPDAVTDLADVAATDAGTPAADAAAADAAPVVPPATISAFGSVAAEVAVYTLDYDPTRPGAREFAAARRQIDRQRLSLPPGDNAVESLRAAQKLAPADPALARLADEVIGFYAARAHAALQERRDDDARADHAKAAPLVAEFGRQDGKPWADYRAALLPLLTARLQSAFDAVDAAAVARAKALATALEVPSDQLEPLWSQAIRLPAPGDRLDAGGTAVVLVKLPHDGRPGLAATRSEVTRGEYAAFAAANGRAAARCRNRLAPINLKKRSWDEPGFAQNNSHPVLCVSHDDAQAYAQWFSRRTGQSWRLPTRAEWQQLADFRGAAASCNTGRLACGSEGTVAASQGPATPLGLTGLFGNAREWLGDCARSCNRRIVAGMGWRDNPARATPTQADDFDADTGYDDTGFRLVREVGAAELGIP</sequence>
<dbReference type="PROSITE" id="PS00108">
    <property type="entry name" value="PROTEIN_KINASE_ST"/>
    <property type="match status" value="1"/>
</dbReference>
<reference evidence="8 9" key="1">
    <citation type="submission" date="2013-09" db="EMBL/GenBank/DDBJ databases">
        <title>Genome sequencing of Arenimonas composti.</title>
        <authorList>
            <person name="Chen F."/>
            <person name="Wang G."/>
        </authorList>
    </citation>
    <scope>NUCLEOTIDE SEQUENCE [LARGE SCALE GENOMIC DNA]</scope>
    <source>
        <strain evidence="8 9">TR7-09</strain>
    </source>
</reference>
<keyword evidence="4 5" id="KW-0067">ATP-binding</keyword>
<dbReference type="SUPFAM" id="SSF56436">
    <property type="entry name" value="C-type lectin-like"/>
    <property type="match status" value="1"/>
</dbReference>
<dbReference type="EMBL" id="AWXU01000031">
    <property type="protein sequence ID" value="KFN49663.1"/>
    <property type="molecule type" value="Genomic_DNA"/>
</dbReference>